<evidence type="ECO:0000259" key="1">
    <source>
        <dbReference type="Pfam" id="PF01370"/>
    </source>
</evidence>
<evidence type="ECO:0000313" key="3">
    <source>
        <dbReference type="Proteomes" id="UP000475265"/>
    </source>
</evidence>
<feature type="domain" description="NAD-dependent epimerase/dehydratase" evidence="1">
    <location>
        <begin position="6"/>
        <end position="148"/>
    </location>
</feature>
<gene>
    <name evidence="2" type="ORF">FX983_05491</name>
</gene>
<dbReference type="InterPro" id="IPR036291">
    <property type="entry name" value="NAD(P)-bd_dom_sf"/>
</dbReference>
<dbReference type="PANTHER" id="PTHR43245">
    <property type="entry name" value="BIFUNCTIONAL POLYMYXIN RESISTANCE PROTEIN ARNA"/>
    <property type="match status" value="1"/>
</dbReference>
<organism evidence="2 3">
    <name type="scientific">Pseudomonas frederiksbergensis</name>
    <dbReference type="NCBI Taxonomy" id="104087"/>
    <lineage>
        <taxon>Bacteria</taxon>
        <taxon>Pseudomonadati</taxon>
        <taxon>Pseudomonadota</taxon>
        <taxon>Gammaproteobacteria</taxon>
        <taxon>Pseudomonadales</taxon>
        <taxon>Pseudomonadaceae</taxon>
        <taxon>Pseudomonas</taxon>
    </lineage>
</organism>
<dbReference type="GO" id="GO:0016853">
    <property type="term" value="F:isomerase activity"/>
    <property type="evidence" value="ECO:0007669"/>
    <property type="project" value="UniProtKB-KW"/>
</dbReference>
<name>A0A6L5BSH9_9PSED</name>
<dbReference type="AlphaFoldDB" id="A0A6L5BSH9"/>
<keyword evidence="2" id="KW-0413">Isomerase</keyword>
<accession>A0A6L5BSH9</accession>
<dbReference type="Pfam" id="PF01370">
    <property type="entry name" value="Epimerase"/>
    <property type="match status" value="1"/>
</dbReference>
<dbReference type="EMBL" id="JAAAXX010000002">
    <property type="protein sequence ID" value="KAF2391015.1"/>
    <property type="molecule type" value="Genomic_DNA"/>
</dbReference>
<evidence type="ECO:0000313" key="2">
    <source>
        <dbReference type="EMBL" id="KAF2391015.1"/>
    </source>
</evidence>
<dbReference type="Proteomes" id="UP000475265">
    <property type="component" value="Unassembled WGS sequence"/>
</dbReference>
<dbReference type="SUPFAM" id="SSF51735">
    <property type="entry name" value="NAD(P)-binding Rossmann-fold domains"/>
    <property type="match status" value="1"/>
</dbReference>
<proteinExistence type="predicted"/>
<dbReference type="InterPro" id="IPR050177">
    <property type="entry name" value="Lipid_A_modif_metabolic_enz"/>
</dbReference>
<dbReference type="EC" id="5.1.3.26" evidence="2"/>
<dbReference type="InterPro" id="IPR001509">
    <property type="entry name" value="Epimerase_deHydtase"/>
</dbReference>
<dbReference type="Gene3D" id="3.40.50.720">
    <property type="entry name" value="NAD(P)-binding Rossmann-like Domain"/>
    <property type="match status" value="1"/>
</dbReference>
<dbReference type="PANTHER" id="PTHR43245:SF58">
    <property type="entry name" value="BLL5923 PROTEIN"/>
    <property type="match status" value="1"/>
</dbReference>
<comment type="caution">
    <text evidence="2">The sequence shown here is derived from an EMBL/GenBank/DDBJ whole genome shotgun (WGS) entry which is preliminary data.</text>
</comment>
<sequence>MNEASADPLAAFRFVNVDATLNLARQAIEAGVKRFIYISSIKVNGEFSEPGAALTADDIPAPVDPYGISKLEAELGLRSLAANTPMEIVIIRPVLVYGPGVRANFLNMIRWLDKGVPLPFGAVNNKRSLVSLDNLIDLIITCFSHPLAANQTFLASDGEDVSTTELLRKIAAVLNKRVVLLPLPVGLMTLAARLLGKAAIANRLFGSLQVDISKNKRLLGWTPPVTLDRGLSAAVQPFLESRKS</sequence>
<protein>
    <submittedName>
        <fullName evidence="2">N-acetyl-alpha-D-glucosaminyl-diphospho-ditrans, octacis-undecaprenol 4-epimerase</fullName>
        <ecNumber evidence="2">5.1.3.26</ecNumber>
    </submittedName>
</protein>
<reference evidence="2 3" key="1">
    <citation type="submission" date="2019-12" db="EMBL/GenBank/DDBJ databases">
        <title>Endophytic bacteria associated with Panax ginseng seedlings.</title>
        <authorList>
            <person name="Park J.M."/>
            <person name="Shin R."/>
            <person name="Jo S.H."/>
        </authorList>
    </citation>
    <scope>NUCLEOTIDE SEQUENCE [LARGE SCALE GENOMIC DNA]</scope>
    <source>
        <strain evidence="2 3">PgKB32</strain>
    </source>
</reference>